<evidence type="ECO:0000256" key="5">
    <source>
        <dbReference type="ARBA" id="ARBA00023163"/>
    </source>
</evidence>
<feature type="domain" description="HTH deoR-type" evidence="7">
    <location>
        <begin position="3"/>
        <end position="58"/>
    </location>
</feature>
<name>A0A2S6FXP7_9CLOT</name>
<dbReference type="PRINTS" id="PR00037">
    <property type="entry name" value="HTHLACR"/>
</dbReference>
<dbReference type="InterPro" id="IPR014036">
    <property type="entry name" value="DeoR-like_C"/>
</dbReference>
<dbReference type="Pfam" id="PF00455">
    <property type="entry name" value="DeoRC"/>
    <property type="match status" value="1"/>
</dbReference>
<dbReference type="OrthoDB" id="9797223at2"/>
<dbReference type="InterPro" id="IPR001034">
    <property type="entry name" value="DeoR_HTH"/>
</dbReference>
<keyword evidence="5" id="KW-0804">Transcription</keyword>
<evidence type="ECO:0000256" key="6">
    <source>
        <dbReference type="ARBA" id="ARBA00024937"/>
    </source>
</evidence>
<accession>A0A2S6FXP7</accession>
<dbReference type="AlphaFoldDB" id="A0A2S6FXP7"/>
<dbReference type="Pfam" id="PF08220">
    <property type="entry name" value="HTH_DeoR"/>
    <property type="match status" value="1"/>
</dbReference>
<dbReference type="InterPro" id="IPR036388">
    <property type="entry name" value="WH-like_DNA-bd_sf"/>
</dbReference>
<dbReference type="GO" id="GO:0003700">
    <property type="term" value="F:DNA-binding transcription factor activity"/>
    <property type="evidence" value="ECO:0007669"/>
    <property type="project" value="InterPro"/>
</dbReference>
<dbReference type="Gene3D" id="1.10.10.10">
    <property type="entry name" value="Winged helix-like DNA-binding domain superfamily/Winged helix DNA-binding domain"/>
    <property type="match status" value="1"/>
</dbReference>
<dbReference type="InterPro" id="IPR036390">
    <property type="entry name" value="WH_DNA-bd_sf"/>
</dbReference>
<dbReference type="PROSITE" id="PS51000">
    <property type="entry name" value="HTH_DEOR_2"/>
    <property type="match status" value="1"/>
</dbReference>
<evidence type="ECO:0000256" key="3">
    <source>
        <dbReference type="ARBA" id="ARBA00023015"/>
    </source>
</evidence>
<dbReference type="InterPro" id="IPR037171">
    <property type="entry name" value="NagB/RpiA_transferase-like"/>
</dbReference>
<organism evidence="8 9">
    <name type="scientific">Clostridium algidicarnis DSM 15099</name>
    <dbReference type="NCBI Taxonomy" id="1121295"/>
    <lineage>
        <taxon>Bacteria</taxon>
        <taxon>Bacillati</taxon>
        <taxon>Bacillota</taxon>
        <taxon>Clostridia</taxon>
        <taxon>Eubacteriales</taxon>
        <taxon>Clostridiaceae</taxon>
        <taxon>Clostridium</taxon>
    </lineage>
</organism>
<dbReference type="SMART" id="SM01134">
    <property type="entry name" value="DeoRC"/>
    <property type="match status" value="1"/>
</dbReference>
<dbReference type="PANTHER" id="PTHR30363">
    <property type="entry name" value="HTH-TYPE TRANSCRIPTIONAL REGULATOR SRLR-RELATED"/>
    <property type="match status" value="1"/>
</dbReference>
<keyword evidence="4" id="KW-0238">DNA-binding</keyword>
<dbReference type="Gene3D" id="3.40.50.1360">
    <property type="match status" value="1"/>
</dbReference>
<evidence type="ECO:0000313" key="9">
    <source>
        <dbReference type="Proteomes" id="UP000239863"/>
    </source>
</evidence>
<evidence type="ECO:0000313" key="8">
    <source>
        <dbReference type="EMBL" id="PPK48324.1"/>
    </source>
</evidence>
<dbReference type="SUPFAM" id="SSF46785">
    <property type="entry name" value="Winged helix' DNA-binding domain"/>
    <property type="match status" value="1"/>
</dbReference>
<evidence type="ECO:0000256" key="4">
    <source>
        <dbReference type="ARBA" id="ARBA00023125"/>
    </source>
</evidence>
<dbReference type="PANTHER" id="PTHR30363:SF4">
    <property type="entry name" value="GLYCEROL-3-PHOSPHATE REGULON REPRESSOR"/>
    <property type="match status" value="1"/>
</dbReference>
<reference evidence="8 9" key="1">
    <citation type="submission" date="2018-02" db="EMBL/GenBank/DDBJ databases">
        <title>Genomic Encyclopedia of Archaeal and Bacterial Type Strains, Phase II (KMG-II): from individual species to whole genera.</title>
        <authorList>
            <person name="Goeker M."/>
        </authorList>
    </citation>
    <scope>NUCLEOTIDE SEQUENCE [LARGE SCALE GENOMIC DNA]</scope>
    <source>
        <strain evidence="8 9">DSM 15099</strain>
    </source>
</reference>
<gene>
    <name evidence="8" type="ORF">BD821_10885</name>
</gene>
<comment type="caution">
    <text evidence="8">The sequence shown here is derived from an EMBL/GenBank/DDBJ whole genome shotgun (WGS) entry which is preliminary data.</text>
</comment>
<dbReference type="GO" id="GO:0003677">
    <property type="term" value="F:DNA binding"/>
    <property type="evidence" value="ECO:0007669"/>
    <property type="project" value="UniProtKB-KW"/>
</dbReference>
<evidence type="ECO:0000256" key="1">
    <source>
        <dbReference type="ARBA" id="ARBA00021390"/>
    </source>
</evidence>
<keyword evidence="2" id="KW-0678">Repressor</keyword>
<dbReference type="EMBL" id="PTIS01000008">
    <property type="protein sequence ID" value="PPK48324.1"/>
    <property type="molecule type" value="Genomic_DNA"/>
</dbReference>
<dbReference type="SMART" id="SM00420">
    <property type="entry name" value="HTH_DEOR"/>
    <property type="match status" value="1"/>
</dbReference>
<dbReference type="STRING" id="37659.GCA_000703125_00532"/>
<proteinExistence type="predicted"/>
<dbReference type="InterPro" id="IPR018356">
    <property type="entry name" value="Tscrpt_reg_HTH_DeoR_CS"/>
</dbReference>
<dbReference type="Proteomes" id="UP000239863">
    <property type="component" value="Unassembled WGS sequence"/>
</dbReference>
<evidence type="ECO:0000256" key="2">
    <source>
        <dbReference type="ARBA" id="ARBA00022491"/>
    </source>
</evidence>
<evidence type="ECO:0000259" key="7">
    <source>
        <dbReference type="PROSITE" id="PS51000"/>
    </source>
</evidence>
<dbReference type="InterPro" id="IPR050313">
    <property type="entry name" value="Carb_Metab_HTH_regulators"/>
</dbReference>
<dbReference type="SUPFAM" id="SSF100950">
    <property type="entry name" value="NagB/RpiA/CoA transferase-like"/>
    <property type="match status" value="1"/>
</dbReference>
<protein>
    <recommendedName>
        <fullName evidence="1">Lactose phosphotransferase system repressor</fullName>
    </recommendedName>
</protein>
<keyword evidence="3" id="KW-0805">Transcription regulation</keyword>
<dbReference type="RefSeq" id="WP_029451212.1">
    <property type="nucleotide sequence ID" value="NZ_PTIS01000008.1"/>
</dbReference>
<sequence>MFSKERSEEILNILKVKKQVSTSYLCEKLYCSVATIRRDLIELEKAGLIKRFHGGASLVPNFNIEYSHMFRELENQQEKNYICNLALDFISDGYALFLDSSSTVGSICHLLKNYNNITVVTNGVKTALELVQLDSITTFIAGGQLKTRSTSIVGEFTSNFIDNFKADLSIISCRGLDENGAYEASQTQALVKQHMIRNSKSTILLCDSSKFNHSNFYKLDSFENIEAIITDIEPSSKILNSILLSGCEAIY</sequence>
<dbReference type="GeneID" id="75089480"/>
<dbReference type="PROSITE" id="PS00894">
    <property type="entry name" value="HTH_DEOR_1"/>
    <property type="match status" value="1"/>
</dbReference>
<comment type="function">
    <text evidence="6">Repressor of the lactose catabolism operon. Galactose-6-phosphate is the inducer.</text>
</comment>